<dbReference type="InterPro" id="IPR011021">
    <property type="entry name" value="Arrestin-like_N"/>
</dbReference>
<dbReference type="GO" id="GO:0030674">
    <property type="term" value="F:protein-macromolecule adaptor activity"/>
    <property type="evidence" value="ECO:0007669"/>
    <property type="project" value="TreeGrafter"/>
</dbReference>
<evidence type="ECO:0000259" key="4">
    <source>
        <dbReference type="SMART" id="SM01017"/>
    </source>
</evidence>
<dbReference type="Proteomes" id="UP000253472">
    <property type="component" value="Unassembled WGS sequence"/>
</dbReference>
<feature type="compositionally biased region" description="Low complexity" evidence="3">
    <location>
        <begin position="231"/>
        <end position="241"/>
    </location>
</feature>
<reference evidence="5 6" key="1">
    <citation type="submission" date="2018-06" db="EMBL/GenBank/DDBJ databases">
        <title>Whole genome sequencing of Candida tropicalis (genome annotated by CSBL at Korea University).</title>
        <authorList>
            <person name="Ahn J."/>
        </authorList>
    </citation>
    <scope>NUCLEOTIDE SEQUENCE [LARGE SCALE GENOMIC DNA]</scope>
    <source>
        <strain evidence="5 6">ATCC 20962</strain>
    </source>
</reference>
<feature type="region of interest" description="Disordered" evidence="3">
    <location>
        <begin position="457"/>
        <end position="493"/>
    </location>
</feature>
<dbReference type="Pfam" id="PF02752">
    <property type="entry name" value="Arrestin_C"/>
    <property type="match status" value="1"/>
</dbReference>
<dbReference type="SUPFAM" id="SSF81296">
    <property type="entry name" value="E set domains"/>
    <property type="match status" value="1"/>
</dbReference>
<name>A0A367XUF3_9ASCO</name>
<comment type="similarity">
    <text evidence="1">Belongs to the arrestin family. PalF/RIM8 subfamily.</text>
</comment>
<evidence type="ECO:0000313" key="5">
    <source>
        <dbReference type="EMBL" id="RCK56441.1"/>
    </source>
</evidence>
<evidence type="ECO:0000256" key="3">
    <source>
        <dbReference type="SAM" id="MobiDB-lite"/>
    </source>
</evidence>
<feature type="region of interest" description="Disordered" evidence="3">
    <location>
        <begin position="547"/>
        <end position="598"/>
    </location>
</feature>
<feature type="compositionally biased region" description="Basic and acidic residues" evidence="3">
    <location>
        <begin position="557"/>
        <end position="566"/>
    </location>
</feature>
<sequence length="659" mass="73490">MRRAVSKILPTPKLFNESYSTSNFKIDYHSIDDFYIQLDNPHKVWLPGEEVSGQIVLISKKNLANIVITLSLLGFIKINASSHLKLRPLKHTLFDHTIKIYGKDEDEELEDANDELKNGLLKGEHVFPFIVKLPNKRVFTSIDFGKGSINYTLKASIGNSSSYTTPVTPPLNDNASNGSFSKKKFLSNPSYISEKVISLVNPIDVSQLSKPKPKRLIIKDPRSTKLSRIQTSSSTINTMSSNEHDHSIIENHSTLEESSDHKSIKSTPVPTIKVILEVSQRGYLRGELIPLKLSINHLKKIQDFNGIIITLVRVCRLDNGPDGVVESFRKDLQQLILPLYVDPVTFQSEINSSVRVPADAFPTIVGCPLVSFQYFVEVLINLSGKSVALDSDVETHSHANNSTNTKLDNFKFNYNSAQNERSSYINTDRFKRLKKFLQLTTEITIGTHRLTAVHQEHEDETMSARSSSMASNTNLSPAVFTSSSPSSPVEHQQAPAINAIPEAAAVDTFTPPYENVVPQYDFVANLQGQSELSEKERMRQLETSLLPSAPPDEEEAGEPHELDHSASNHTPQTSNHFHHAPSAAQPQPPTQQPHTVSPVEVPSAHQFTFFTYQNGHSSPSQIQLEDELYQEPIDTAPNYMTVNNDRLIVPQDNNSTTDA</sequence>
<dbReference type="STRING" id="5486.A0A367XUF3"/>
<keyword evidence="6" id="KW-1185">Reference proteome</keyword>
<proteinExistence type="inferred from homology"/>
<evidence type="ECO:0000313" key="6">
    <source>
        <dbReference type="Proteomes" id="UP000253472"/>
    </source>
</evidence>
<feature type="compositionally biased region" description="Polar residues" evidence="3">
    <location>
        <begin position="463"/>
        <end position="481"/>
    </location>
</feature>
<dbReference type="InterPro" id="IPR011022">
    <property type="entry name" value="Arrestin_C-like"/>
</dbReference>
<evidence type="ECO:0000256" key="2">
    <source>
        <dbReference type="ARBA" id="ARBA00040066"/>
    </source>
</evidence>
<evidence type="ECO:0000256" key="1">
    <source>
        <dbReference type="ARBA" id="ARBA00037950"/>
    </source>
</evidence>
<gene>
    <name evidence="5" type="primary">RIM8_0</name>
    <name evidence="5" type="ORF">Cantr_04877</name>
</gene>
<dbReference type="PANTHER" id="PTHR11188">
    <property type="entry name" value="ARRESTIN DOMAIN CONTAINING PROTEIN"/>
    <property type="match status" value="1"/>
</dbReference>
<dbReference type="InterPro" id="IPR050357">
    <property type="entry name" value="Arrestin_domain-protein"/>
</dbReference>
<feature type="compositionally biased region" description="Low complexity" evidence="3">
    <location>
        <begin position="482"/>
        <end position="493"/>
    </location>
</feature>
<dbReference type="Pfam" id="PF00339">
    <property type="entry name" value="Arrestin_N"/>
    <property type="match status" value="1"/>
</dbReference>
<dbReference type="GO" id="GO:0070086">
    <property type="term" value="P:ubiquitin-dependent endocytosis"/>
    <property type="evidence" value="ECO:0007669"/>
    <property type="project" value="TreeGrafter"/>
</dbReference>
<dbReference type="GO" id="GO:0005886">
    <property type="term" value="C:plasma membrane"/>
    <property type="evidence" value="ECO:0007669"/>
    <property type="project" value="TreeGrafter"/>
</dbReference>
<dbReference type="SMART" id="SM01017">
    <property type="entry name" value="Arrestin_C"/>
    <property type="match status" value="1"/>
</dbReference>
<dbReference type="AlphaFoldDB" id="A0A367XUF3"/>
<comment type="caution">
    <text evidence="5">The sequence shown here is derived from an EMBL/GenBank/DDBJ whole genome shotgun (WGS) entry which is preliminary data.</text>
</comment>
<organism evidence="5 6">
    <name type="scientific">Candida viswanathii</name>
    <dbReference type="NCBI Taxonomy" id="5486"/>
    <lineage>
        <taxon>Eukaryota</taxon>
        <taxon>Fungi</taxon>
        <taxon>Dikarya</taxon>
        <taxon>Ascomycota</taxon>
        <taxon>Saccharomycotina</taxon>
        <taxon>Pichiomycetes</taxon>
        <taxon>Debaryomycetaceae</taxon>
        <taxon>Candida/Lodderomyces clade</taxon>
        <taxon>Candida</taxon>
    </lineage>
</organism>
<dbReference type="OrthoDB" id="7785529at2759"/>
<dbReference type="EMBL" id="QLNQ01000029">
    <property type="protein sequence ID" value="RCK56441.1"/>
    <property type="molecule type" value="Genomic_DNA"/>
</dbReference>
<dbReference type="InterPro" id="IPR014752">
    <property type="entry name" value="Arrestin-like_C"/>
</dbReference>
<protein>
    <recommendedName>
        <fullName evidence="2">pH-response regulator protein palF/RIM8</fullName>
    </recommendedName>
</protein>
<feature type="domain" description="Arrestin C-terminal-like" evidence="4">
    <location>
        <begin position="270"/>
        <end position="399"/>
    </location>
</feature>
<dbReference type="InterPro" id="IPR014756">
    <property type="entry name" value="Ig_E-set"/>
</dbReference>
<feature type="region of interest" description="Disordered" evidence="3">
    <location>
        <begin position="220"/>
        <end position="244"/>
    </location>
</feature>
<dbReference type="PANTHER" id="PTHR11188:SF161">
    <property type="entry name" value="PH-RESPONSE REGULATOR PROTEIN PALF_RIM8"/>
    <property type="match status" value="1"/>
</dbReference>
<dbReference type="GO" id="GO:0031625">
    <property type="term" value="F:ubiquitin protein ligase binding"/>
    <property type="evidence" value="ECO:0007669"/>
    <property type="project" value="TreeGrafter"/>
</dbReference>
<dbReference type="GO" id="GO:0005829">
    <property type="term" value="C:cytosol"/>
    <property type="evidence" value="ECO:0007669"/>
    <property type="project" value="TreeGrafter"/>
</dbReference>
<accession>A0A367XUF3</accession>
<dbReference type="Gene3D" id="2.60.40.640">
    <property type="match status" value="2"/>
</dbReference>